<dbReference type="InterPro" id="IPR011990">
    <property type="entry name" value="TPR-like_helical_dom_sf"/>
</dbReference>
<dbReference type="InterPro" id="IPR019734">
    <property type="entry name" value="TPR_rpt"/>
</dbReference>
<keyword evidence="5" id="KW-1185">Reference proteome</keyword>
<dbReference type="Pfam" id="PF00856">
    <property type="entry name" value="SET"/>
    <property type="match status" value="1"/>
</dbReference>
<dbReference type="Proteomes" id="UP001140560">
    <property type="component" value="Unassembled WGS sequence"/>
</dbReference>
<evidence type="ECO:0000313" key="4">
    <source>
        <dbReference type="EMBL" id="KAJ4363981.1"/>
    </source>
</evidence>
<feature type="compositionally biased region" description="Basic and acidic residues" evidence="2">
    <location>
        <begin position="14"/>
        <end position="41"/>
    </location>
</feature>
<organism evidence="4 5">
    <name type="scientific">Neocucurbitaria cava</name>
    <dbReference type="NCBI Taxonomy" id="798079"/>
    <lineage>
        <taxon>Eukaryota</taxon>
        <taxon>Fungi</taxon>
        <taxon>Dikarya</taxon>
        <taxon>Ascomycota</taxon>
        <taxon>Pezizomycotina</taxon>
        <taxon>Dothideomycetes</taxon>
        <taxon>Pleosporomycetidae</taxon>
        <taxon>Pleosporales</taxon>
        <taxon>Pleosporineae</taxon>
        <taxon>Cucurbitariaceae</taxon>
        <taxon>Neocucurbitaria</taxon>
    </lineage>
</organism>
<dbReference type="PROSITE" id="PS50005">
    <property type="entry name" value="TPR"/>
    <property type="match status" value="1"/>
</dbReference>
<dbReference type="PROSITE" id="PS50280">
    <property type="entry name" value="SET"/>
    <property type="match status" value="1"/>
</dbReference>
<protein>
    <recommendedName>
        <fullName evidence="3">SET domain-containing protein</fullName>
    </recommendedName>
</protein>
<dbReference type="InterPro" id="IPR001214">
    <property type="entry name" value="SET_dom"/>
</dbReference>
<dbReference type="SUPFAM" id="SSF48452">
    <property type="entry name" value="TPR-like"/>
    <property type="match status" value="1"/>
</dbReference>
<feature type="domain" description="SET" evidence="3">
    <location>
        <begin position="371"/>
        <end position="549"/>
    </location>
</feature>
<dbReference type="InterPro" id="IPR053209">
    <property type="entry name" value="Gramillin-biosynth_MTr"/>
</dbReference>
<keyword evidence="1" id="KW-0802">TPR repeat</keyword>
<dbReference type="AlphaFoldDB" id="A0A9W8XZI9"/>
<evidence type="ECO:0000256" key="2">
    <source>
        <dbReference type="SAM" id="MobiDB-lite"/>
    </source>
</evidence>
<dbReference type="SUPFAM" id="SSF82199">
    <property type="entry name" value="SET domain"/>
    <property type="match status" value="1"/>
</dbReference>
<feature type="repeat" description="TPR" evidence="1">
    <location>
        <begin position="293"/>
        <end position="326"/>
    </location>
</feature>
<accession>A0A9W8XZI9</accession>
<evidence type="ECO:0000313" key="5">
    <source>
        <dbReference type="Proteomes" id="UP001140560"/>
    </source>
</evidence>
<dbReference type="PANTHER" id="PTHR47643">
    <property type="entry name" value="TPR DOMAIN PROTEIN (AFU_ORTHOLOGUE AFUA_5G12710)"/>
    <property type="match status" value="1"/>
</dbReference>
<comment type="caution">
    <text evidence="4">The sequence shown here is derived from an EMBL/GenBank/DDBJ whole genome shotgun (WGS) entry which is preliminary data.</text>
</comment>
<dbReference type="SMART" id="SM00028">
    <property type="entry name" value="TPR"/>
    <property type="match status" value="2"/>
</dbReference>
<dbReference type="OrthoDB" id="438641at2759"/>
<dbReference type="Gene3D" id="1.25.40.10">
    <property type="entry name" value="Tetratricopeptide repeat domain"/>
    <property type="match status" value="1"/>
</dbReference>
<evidence type="ECO:0000259" key="3">
    <source>
        <dbReference type="PROSITE" id="PS50280"/>
    </source>
</evidence>
<dbReference type="InterPro" id="IPR046341">
    <property type="entry name" value="SET_dom_sf"/>
</dbReference>
<reference evidence="4" key="1">
    <citation type="submission" date="2022-10" db="EMBL/GenBank/DDBJ databases">
        <title>Tapping the CABI collections for fungal endophytes: first genome assemblies for Collariella, Neodidymelliopsis, Ascochyta clinopodiicola, Didymella pomorum, Didymosphaeria variabile, Neocosmospora piperis and Neocucurbitaria cava.</title>
        <authorList>
            <person name="Hill R."/>
        </authorList>
    </citation>
    <scope>NUCLEOTIDE SEQUENCE</scope>
    <source>
        <strain evidence="4">IMI 356814</strain>
    </source>
</reference>
<dbReference type="EMBL" id="JAPEUY010000018">
    <property type="protein sequence ID" value="KAJ4363981.1"/>
    <property type="molecule type" value="Genomic_DNA"/>
</dbReference>
<dbReference type="SMART" id="SM00317">
    <property type="entry name" value="SET"/>
    <property type="match status" value="1"/>
</dbReference>
<proteinExistence type="predicted"/>
<feature type="region of interest" description="Disordered" evidence="2">
    <location>
        <begin position="14"/>
        <end position="45"/>
    </location>
</feature>
<gene>
    <name evidence="4" type="ORF">N0V83_009435</name>
</gene>
<evidence type="ECO:0000256" key="1">
    <source>
        <dbReference type="PROSITE-ProRule" id="PRU00339"/>
    </source>
</evidence>
<name>A0A9W8XZI9_9PLEO</name>
<sequence>MANTIFLTEQEAERIRKTVKERSKKCSEQTGHEREPRDKTAAHQQATGAALMADMGGVPDPDMTQTKGRGDTIPVVAVGQPYPPCAVSLEDLQPMKFADLRMETHHRGRKLTVKRLSPVVTLVARSWTMVQDEKEEEAERLEICLHKSKHNEDILESAKFFIIKEPYFTLTDQGEATLRVDHPSDLIICQEEAHGTIPGDDAAAAEKLATRYKAQGNTALKQQDLPLAHAKYTEGLKIAEQDVLGNPNPDLARDISRNRAYVNLLLNQLDEVVTDARASFTSRDDQRSKELDSKAYYRAGSAAYNQGRYQEAKRFFEEQQKLTPDDKDAKTQIKKVASRLRERETGTYDLVKIRSGLSRARPRIDAASFIKNTEIRDSPGRGRGLYATRSITAGEIVMCEKAFCVVWSHESEALTAMTYDVRDDKIRVSPVGLSKSIVQKLLSNPSQVESVMHLFGDYQGDGRNVSATEDGAVVDVFRVHDIMSRNAFGPGDQYEDEGARNASTGLWIHAAYINHSCIANAKKEYIGDLMILRATRSIKSGEEIFHSYDESKDYDARQTALMTTWGFQCSCALCTAETEDGQAIRDKRMELVGEADAFIEKTPWAGAKRLAIRKAQRLAQSIEDTYDGERYRELPRTAGERIQEWLAKASPRK</sequence>
<dbReference type="PANTHER" id="PTHR47643:SF2">
    <property type="entry name" value="TPR DOMAIN PROTEIN (AFU_ORTHOLOGUE AFUA_5G12710)"/>
    <property type="match status" value="1"/>
</dbReference>
<dbReference type="Gene3D" id="2.170.270.10">
    <property type="entry name" value="SET domain"/>
    <property type="match status" value="1"/>
</dbReference>